<dbReference type="InterPro" id="IPR025669">
    <property type="entry name" value="AAA_dom"/>
</dbReference>
<accession>A0ABV8GLB0</accession>
<proteinExistence type="predicted"/>
<gene>
    <name evidence="2" type="ORF">ACFOY2_45810</name>
</gene>
<dbReference type="CDD" id="cd02042">
    <property type="entry name" value="ParAB_family"/>
    <property type="match status" value="1"/>
</dbReference>
<comment type="caution">
    <text evidence="2">The sequence shown here is derived from an EMBL/GenBank/DDBJ whole genome shotgun (WGS) entry which is preliminary data.</text>
</comment>
<dbReference type="InterPro" id="IPR027417">
    <property type="entry name" value="P-loop_NTPase"/>
</dbReference>
<keyword evidence="3" id="KW-1185">Reference proteome</keyword>
<dbReference type="RefSeq" id="WP_379534443.1">
    <property type="nucleotide sequence ID" value="NZ_JBHSBI010000036.1"/>
</dbReference>
<evidence type="ECO:0000259" key="1">
    <source>
        <dbReference type="Pfam" id="PF13614"/>
    </source>
</evidence>
<protein>
    <submittedName>
        <fullName evidence="2">ParA family protein</fullName>
    </submittedName>
</protein>
<name>A0ABV8GLB0_9ACTN</name>
<dbReference type="PANTHER" id="PTHR13696">
    <property type="entry name" value="P-LOOP CONTAINING NUCLEOSIDE TRIPHOSPHATE HYDROLASE"/>
    <property type="match status" value="1"/>
</dbReference>
<evidence type="ECO:0000313" key="3">
    <source>
        <dbReference type="Proteomes" id="UP001595851"/>
    </source>
</evidence>
<dbReference type="InterPro" id="IPR050678">
    <property type="entry name" value="DNA_Partitioning_ATPase"/>
</dbReference>
<sequence>MAVTTFANHKGGVGKTDEVEGTAAELAIRGRRVLAVDLDPQGNLSRRMGYQEHELAERPTIAEALRDQSERTLRASFLPCQWEPEWAGRITLVPSRIELEERIAEAGVPLSWQRLANCLGPVAAEFDDVLIDTPPTIGHLLHLALVASRHVVGVTTPTYDAVRGIYRLKAFIENEKQRAGLGLECRMIGVVINMKRTNVVTHEERTDALIGRFGDLVWQPALPLRASVEDAGERAEPPQNAGKEIRDIFTARVDSYLKATGA</sequence>
<dbReference type="EMBL" id="JBHSBI010000036">
    <property type="protein sequence ID" value="MFC4014608.1"/>
    <property type="molecule type" value="Genomic_DNA"/>
</dbReference>
<organism evidence="2 3">
    <name type="scientific">Nonomuraea purpurea</name>
    <dbReference type="NCBI Taxonomy" id="1849276"/>
    <lineage>
        <taxon>Bacteria</taxon>
        <taxon>Bacillati</taxon>
        <taxon>Actinomycetota</taxon>
        <taxon>Actinomycetes</taxon>
        <taxon>Streptosporangiales</taxon>
        <taxon>Streptosporangiaceae</taxon>
        <taxon>Nonomuraea</taxon>
    </lineage>
</organism>
<dbReference type="Gene3D" id="3.40.50.300">
    <property type="entry name" value="P-loop containing nucleotide triphosphate hydrolases"/>
    <property type="match status" value="1"/>
</dbReference>
<dbReference type="Proteomes" id="UP001595851">
    <property type="component" value="Unassembled WGS sequence"/>
</dbReference>
<reference evidence="3" key="1">
    <citation type="journal article" date="2019" name="Int. J. Syst. Evol. Microbiol.">
        <title>The Global Catalogue of Microorganisms (GCM) 10K type strain sequencing project: providing services to taxonomists for standard genome sequencing and annotation.</title>
        <authorList>
            <consortium name="The Broad Institute Genomics Platform"/>
            <consortium name="The Broad Institute Genome Sequencing Center for Infectious Disease"/>
            <person name="Wu L."/>
            <person name="Ma J."/>
        </authorList>
    </citation>
    <scope>NUCLEOTIDE SEQUENCE [LARGE SCALE GENOMIC DNA]</scope>
    <source>
        <strain evidence="3">TBRC 1276</strain>
    </source>
</reference>
<dbReference type="Pfam" id="PF13614">
    <property type="entry name" value="AAA_31"/>
    <property type="match status" value="1"/>
</dbReference>
<dbReference type="PANTHER" id="PTHR13696:SF52">
    <property type="entry name" value="PARA FAMILY PROTEIN CT_582"/>
    <property type="match status" value="1"/>
</dbReference>
<evidence type="ECO:0000313" key="2">
    <source>
        <dbReference type="EMBL" id="MFC4014608.1"/>
    </source>
</evidence>
<feature type="domain" description="AAA" evidence="1">
    <location>
        <begin position="3"/>
        <end position="177"/>
    </location>
</feature>
<dbReference type="SUPFAM" id="SSF52540">
    <property type="entry name" value="P-loop containing nucleoside triphosphate hydrolases"/>
    <property type="match status" value="1"/>
</dbReference>